<evidence type="ECO:0000313" key="1">
    <source>
        <dbReference type="EMBL" id="KAI6080182.1"/>
    </source>
</evidence>
<protein>
    <submittedName>
        <fullName evidence="1">Uncharacterized protein</fullName>
    </submittedName>
</protein>
<reference evidence="1 2" key="1">
    <citation type="journal article" date="2022" name="New Phytol.">
        <title>Ecological generalism drives hyperdiversity of secondary metabolite gene clusters in xylarialean endophytes.</title>
        <authorList>
            <person name="Franco M.E.E."/>
            <person name="Wisecaver J.H."/>
            <person name="Arnold A.E."/>
            <person name="Ju Y.M."/>
            <person name="Slot J.C."/>
            <person name="Ahrendt S."/>
            <person name="Moore L.P."/>
            <person name="Eastman K.E."/>
            <person name="Scott K."/>
            <person name="Konkel Z."/>
            <person name="Mondo S.J."/>
            <person name="Kuo A."/>
            <person name="Hayes R.D."/>
            <person name="Haridas S."/>
            <person name="Andreopoulos B."/>
            <person name="Riley R."/>
            <person name="LaButti K."/>
            <person name="Pangilinan J."/>
            <person name="Lipzen A."/>
            <person name="Amirebrahimi M."/>
            <person name="Yan J."/>
            <person name="Adam C."/>
            <person name="Keymanesh K."/>
            <person name="Ng V."/>
            <person name="Louie K."/>
            <person name="Northen T."/>
            <person name="Drula E."/>
            <person name="Henrissat B."/>
            <person name="Hsieh H.M."/>
            <person name="Youens-Clark K."/>
            <person name="Lutzoni F."/>
            <person name="Miadlikowska J."/>
            <person name="Eastwood D.C."/>
            <person name="Hamelin R.C."/>
            <person name="Grigoriev I.V."/>
            <person name="U'Ren J.M."/>
        </authorList>
    </citation>
    <scope>NUCLEOTIDE SEQUENCE [LARGE SCALE GENOMIC DNA]</scope>
    <source>
        <strain evidence="1 2">ER1909</strain>
    </source>
</reference>
<accession>A0ACC0CIK4</accession>
<dbReference type="Proteomes" id="UP001497680">
    <property type="component" value="Unassembled WGS sequence"/>
</dbReference>
<proteinExistence type="predicted"/>
<name>A0ACC0CIK4_9PEZI</name>
<evidence type="ECO:0000313" key="2">
    <source>
        <dbReference type="Proteomes" id="UP001497680"/>
    </source>
</evidence>
<gene>
    <name evidence="1" type="ORF">F4821DRAFT_71882</name>
</gene>
<comment type="caution">
    <text evidence="1">The sequence shown here is derived from an EMBL/GenBank/DDBJ whole genome shotgun (WGS) entry which is preliminary data.</text>
</comment>
<organism evidence="1 2">
    <name type="scientific">Hypoxylon rubiginosum</name>
    <dbReference type="NCBI Taxonomy" id="110542"/>
    <lineage>
        <taxon>Eukaryota</taxon>
        <taxon>Fungi</taxon>
        <taxon>Dikarya</taxon>
        <taxon>Ascomycota</taxon>
        <taxon>Pezizomycotina</taxon>
        <taxon>Sordariomycetes</taxon>
        <taxon>Xylariomycetidae</taxon>
        <taxon>Xylariales</taxon>
        <taxon>Hypoxylaceae</taxon>
        <taxon>Hypoxylon</taxon>
    </lineage>
</organism>
<sequence>MAPTGKVSIAVLSDEDIPTCFEVMSQSFGHDKPFVDMYFPNHDTPSGQAQGSERLTSWKNTSEVSTFLKAVISPDIQDAHEKTPERIIGLGIWTLMKTPPPPELEKAENIESWPDEEDREFMARLWSEYVIPRSGAVEESNGEGAYVLELLAVHPDYQRLGAGTALVKWGTNAADKLGVKAVVESSPVGRRVYQKCGFDIEIEEMRFDVGERFAKRRKPVLTFMGREPQL</sequence>
<dbReference type="EMBL" id="MU394473">
    <property type="protein sequence ID" value="KAI6080182.1"/>
    <property type="molecule type" value="Genomic_DNA"/>
</dbReference>
<keyword evidence="2" id="KW-1185">Reference proteome</keyword>